<accession>A0A0A0DGH4</accession>
<proteinExistence type="predicted"/>
<dbReference type="Proteomes" id="UP000030019">
    <property type="component" value="Unassembled WGS sequence"/>
</dbReference>
<keyword evidence="2" id="KW-1185">Reference proteome</keyword>
<name>A0A0A0DGH4_9STRE</name>
<sequence>MSDSAAAFERLDSQLQAAIDQVLTTDAQLAKEFQQWKAEM</sequence>
<evidence type="ECO:0000313" key="1">
    <source>
        <dbReference type="EMBL" id="KGM37199.1"/>
    </source>
</evidence>
<reference evidence="1 2" key="1">
    <citation type="submission" date="2014-06" db="EMBL/GenBank/DDBJ databases">
        <authorList>
            <person name="Teng J.L."/>
            <person name="Huang Y."/>
            <person name="Tse H."/>
            <person name="Lau S.K."/>
            <person name="Woo P.C."/>
        </authorList>
    </citation>
    <scope>NUCLEOTIDE SEQUENCE [LARGE SCALE GENOMIC DNA]</scope>
    <source>
        <strain evidence="1 2">HKU4</strain>
    </source>
</reference>
<protein>
    <submittedName>
        <fullName evidence="1">Uncharacterized protein</fullName>
    </submittedName>
</protein>
<organism evidence="1 2">
    <name type="scientific">Streptococcus sinensis</name>
    <dbReference type="NCBI Taxonomy" id="176090"/>
    <lineage>
        <taxon>Bacteria</taxon>
        <taxon>Bacillati</taxon>
        <taxon>Bacillota</taxon>
        <taxon>Bacilli</taxon>
        <taxon>Lactobacillales</taxon>
        <taxon>Streptococcaceae</taxon>
        <taxon>Streptococcus</taxon>
    </lineage>
</organism>
<evidence type="ECO:0000313" key="2">
    <source>
        <dbReference type="Proteomes" id="UP000030019"/>
    </source>
</evidence>
<dbReference type="PATRIC" id="fig|176090.4.peg.1033"/>
<dbReference type="RefSeq" id="WP_280513235.1">
    <property type="nucleotide sequence ID" value="NZ_JPEN01000063.1"/>
</dbReference>
<comment type="caution">
    <text evidence="1">The sequence shown here is derived from an EMBL/GenBank/DDBJ whole genome shotgun (WGS) entry which is preliminary data.</text>
</comment>
<dbReference type="EMBL" id="JPEN01000063">
    <property type="protein sequence ID" value="KGM37199.1"/>
    <property type="molecule type" value="Genomic_DNA"/>
</dbReference>
<gene>
    <name evidence="1" type="ORF">SSIN_1065</name>
</gene>
<dbReference type="STRING" id="176090.SSIN_1065"/>
<dbReference type="AlphaFoldDB" id="A0A0A0DGH4"/>